<dbReference type="Gramene" id="ONK76101">
    <property type="protein sequence ID" value="ONK76101"/>
    <property type="gene ID" value="A4U43_C03F23880"/>
</dbReference>
<accession>A0A5P1FHI3</accession>
<keyword evidence="2" id="KW-0812">Transmembrane</keyword>
<name>A0A5P1FHI3_ASPOF</name>
<sequence length="134" mass="14527">MSSIFNSGPSYPSPPSSAPPPTSSTLVNTLISLSALSLNLSSLMLSMAASRILFDRPYPTLDSTLSATPHRFRRAVLLRLNLDIGFVSGNMGWLLAVGGGLWLVHRRRLLTTNLDSPKRRSLDLSSEVSCVPFL</sequence>
<protein>
    <submittedName>
        <fullName evidence="3">Uncharacterized protein</fullName>
    </submittedName>
</protein>
<evidence type="ECO:0000256" key="1">
    <source>
        <dbReference type="SAM" id="MobiDB-lite"/>
    </source>
</evidence>
<evidence type="ECO:0000256" key="2">
    <source>
        <dbReference type="SAM" id="Phobius"/>
    </source>
</evidence>
<dbReference type="AlphaFoldDB" id="A0A5P1FHI3"/>
<gene>
    <name evidence="3" type="ORF">A4U43_C03F23880</name>
</gene>
<reference evidence="4" key="1">
    <citation type="journal article" date="2017" name="Nat. Commun.">
        <title>The asparagus genome sheds light on the origin and evolution of a young Y chromosome.</title>
        <authorList>
            <person name="Harkess A."/>
            <person name="Zhou J."/>
            <person name="Xu C."/>
            <person name="Bowers J.E."/>
            <person name="Van der Hulst R."/>
            <person name="Ayyampalayam S."/>
            <person name="Mercati F."/>
            <person name="Riccardi P."/>
            <person name="McKain M.R."/>
            <person name="Kakrana A."/>
            <person name="Tang H."/>
            <person name="Ray J."/>
            <person name="Groenendijk J."/>
            <person name="Arikit S."/>
            <person name="Mathioni S.M."/>
            <person name="Nakano M."/>
            <person name="Shan H."/>
            <person name="Telgmann-Rauber A."/>
            <person name="Kanno A."/>
            <person name="Yue Z."/>
            <person name="Chen H."/>
            <person name="Li W."/>
            <person name="Chen Y."/>
            <person name="Xu X."/>
            <person name="Zhang Y."/>
            <person name="Luo S."/>
            <person name="Chen H."/>
            <person name="Gao J."/>
            <person name="Mao Z."/>
            <person name="Pires J.C."/>
            <person name="Luo M."/>
            <person name="Kudrna D."/>
            <person name="Wing R.A."/>
            <person name="Meyers B.C."/>
            <person name="Yi K."/>
            <person name="Kong H."/>
            <person name="Lavrijsen P."/>
            <person name="Sunseri F."/>
            <person name="Falavigna A."/>
            <person name="Ye Y."/>
            <person name="Leebens-Mack J.H."/>
            <person name="Chen G."/>
        </authorList>
    </citation>
    <scope>NUCLEOTIDE SEQUENCE [LARGE SCALE GENOMIC DNA]</scope>
    <source>
        <strain evidence="4">cv. DH0086</strain>
    </source>
</reference>
<dbReference type="EMBL" id="CM007383">
    <property type="protein sequence ID" value="ONK76101.1"/>
    <property type="molecule type" value="Genomic_DNA"/>
</dbReference>
<evidence type="ECO:0000313" key="3">
    <source>
        <dbReference type="EMBL" id="ONK76101.1"/>
    </source>
</evidence>
<dbReference type="Proteomes" id="UP000243459">
    <property type="component" value="Chromosome 3"/>
</dbReference>
<keyword evidence="4" id="KW-1185">Reference proteome</keyword>
<keyword evidence="2" id="KW-0472">Membrane</keyword>
<feature type="region of interest" description="Disordered" evidence="1">
    <location>
        <begin position="1"/>
        <end position="22"/>
    </location>
</feature>
<keyword evidence="2" id="KW-1133">Transmembrane helix</keyword>
<feature type="compositionally biased region" description="Pro residues" evidence="1">
    <location>
        <begin position="11"/>
        <end position="22"/>
    </location>
</feature>
<organism evidence="3 4">
    <name type="scientific">Asparagus officinalis</name>
    <name type="common">Garden asparagus</name>
    <dbReference type="NCBI Taxonomy" id="4686"/>
    <lineage>
        <taxon>Eukaryota</taxon>
        <taxon>Viridiplantae</taxon>
        <taxon>Streptophyta</taxon>
        <taxon>Embryophyta</taxon>
        <taxon>Tracheophyta</taxon>
        <taxon>Spermatophyta</taxon>
        <taxon>Magnoliopsida</taxon>
        <taxon>Liliopsida</taxon>
        <taxon>Asparagales</taxon>
        <taxon>Asparagaceae</taxon>
        <taxon>Asparagoideae</taxon>
        <taxon>Asparagus</taxon>
    </lineage>
</organism>
<proteinExistence type="predicted"/>
<feature type="transmembrane region" description="Helical" evidence="2">
    <location>
        <begin position="80"/>
        <end position="104"/>
    </location>
</feature>
<evidence type="ECO:0000313" key="4">
    <source>
        <dbReference type="Proteomes" id="UP000243459"/>
    </source>
</evidence>